<evidence type="ECO:0000313" key="10">
    <source>
        <dbReference type="EMBL" id="PWA68029.1"/>
    </source>
</evidence>
<sequence>MDSSSSAGNNASGSVPATQATDKGPLWEYVTKISKTAETGGTWKFRCNFCEEIKTGSYSRVRAHLLQISNKGISTCKRVKPESLIEMKNKEKECEDAKSNSAPKDVPLPCGGSDFENTLKKRKSSSSPLVRAFDVDTRTQLDQEIARMFFTGGLPFNLARNPHYMRAFTFAANHNLGGYVPPGYNKLRTTLLQQEKSNVERLLKPIKETWREKGVTIVTDGWSDPQRRPIINFMATCGNGPMFIKAVNCMGEVKKSEFIASLMKEVIDEIGHQNVVQIITDNAANCKGAGEIIEGLYPQIYWTPCVVHTLNLALKNICAAKNTENNYEVYDECHWITEVHEDAMQIKNFIMNHTMRLSMYNRFSSLKLLSVADTRFASTIVMLKRFKFIKRSLETMVMSEEWASYRDDDQEKARFVRDKVLNEYWWDQVTYILNFTAPIYDMVRACDTDRPCLHLVYEMWDSMVEKVKVEIYKHEDKTLDMFSSFYDVVHDILIARWTKSSTPLHCLAHYLNPRFYSEEWLNEDRARLPPHTDGDVSYGRQLCFRRLYPNDEDYDKVLYDYADFSLKSGPFSDVTSLSKRGTTDAKRWWANFGAKTPLLQALAFRVLGQPTSSSCCERNWSTYSFIHSLRRNKLTPKRAEDLVFIHNNLRLLSRNTDEYNEEKTMMWDVGGDDFGTMEDTGFLELASLSLDEPELERVFFTEDTTTN</sequence>
<dbReference type="InterPro" id="IPR003656">
    <property type="entry name" value="Znf_BED"/>
</dbReference>
<keyword evidence="6" id="KW-0539">Nucleus</keyword>
<dbReference type="InterPro" id="IPR008906">
    <property type="entry name" value="HATC_C_dom"/>
</dbReference>
<organism evidence="10 11">
    <name type="scientific">Artemisia annua</name>
    <name type="common">Sweet wormwood</name>
    <dbReference type="NCBI Taxonomy" id="35608"/>
    <lineage>
        <taxon>Eukaryota</taxon>
        <taxon>Viridiplantae</taxon>
        <taxon>Streptophyta</taxon>
        <taxon>Embryophyta</taxon>
        <taxon>Tracheophyta</taxon>
        <taxon>Spermatophyta</taxon>
        <taxon>Magnoliopsida</taxon>
        <taxon>eudicotyledons</taxon>
        <taxon>Gunneridae</taxon>
        <taxon>Pentapetalae</taxon>
        <taxon>asterids</taxon>
        <taxon>campanulids</taxon>
        <taxon>Asterales</taxon>
        <taxon>Asteraceae</taxon>
        <taxon>Asteroideae</taxon>
        <taxon>Anthemideae</taxon>
        <taxon>Artemisiinae</taxon>
        <taxon>Artemisia</taxon>
    </lineage>
</organism>
<dbReference type="OrthoDB" id="2017576at2759"/>
<evidence type="ECO:0000256" key="8">
    <source>
        <dbReference type="SAM" id="MobiDB-lite"/>
    </source>
</evidence>
<reference evidence="10 11" key="1">
    <citation type="journal article" date="2018" name="Mol. Plant">
        <title>The genome of Artemisia annua provides insight into the evolution of Asteraceae family and artemisinin biosynthesis.</title>
        <authorList>
            <person name="Shen Q."/>
            <person name="Zhang L."/>
            <person name="Liao Z."/>
            <person name="Wang S."/>
            <person name="Yan T."/>
            <person name="Shi P."/>
            <person name="Liu M."/>
            <person name="Fu X."/>
            <person name="Pan Q."/>
            <person name="Wang Y."/>
            <person name="Lv Z."/>
            <person name="Lu X."/>
            <person name="Zhang F."/>
            <person name="Jiang W."/>
            <person name="Ma Y."/>
            <person name="Chen M."/>
            <person name="Hao X."/>
            <person name="Li L."/>
            <person name="Tang Y."/>
            <person name="Lv G."/>
            <person name="Zhou Y."/>
            <person name="Sun X."/>
            <person name="Brodelius P.E."/>
            <person name="Rose J.K.C."/>
            <person name="Tang K."/>
        </authorList>
    </citation>
    <scope>NUCLEOTIDE SEQUENCE [LARGE SCALE GENOMIC DNA]</scope>
    <source>
        <strain evidence="11">cv. Huhao1</strain>
        <tissue evidence="10">Leaf</tissue>
    </source>
</reference>
<evidence type="ECO:0000256" key="3">
    <source>
        <dbReference type="ARBA" id="ARBA00022771"/>
    </source>
</evidence>
<dbReference type="EMBL" id="PKPP01003718">
    <property type="protein sequence ID" value="PWA68029.1"/>
    <property type="molecule type" value="Genomic_DNA"/>
</dbReference>
<dbReference type="GO" id="GO:0008270">
    <property type="term" value="F:zinc ion binding"/>
    <property type="evidence" value="ECO:0007669"/>
    <property type="project" value="UniProtKB-KW"/>
</dbReference>
<evidence type="ECO:0000256" key="2">
    <source>
        <dbReference type="ARBA" id="ARBA00022723"/>
    </source>
</evidence>
<evidence type="ECO:0000313" key="11">
    <source>
        <dbReference type="Proteomes" id="UP000245207"/>
    </source>
</evidence>
<dbReference type="PANTHER" id="PTHR32166:SF81">
    <property type="entry name" value="OS06G0658400 PROTEIN"/>
    <property type="match status" value="1"/>
</dbReference>
<accession>A0A2U1N3G2</accession>
<feature type="region of interest" description="Disordered" evidence="8">
    <location>
        <begin position="1"/>
        <end position="20"/>
    </location>
</feature>
<dbReference type="GO" id="GO:0005634">
    <property type="term" value="C:nucleus"/>
    <property type="evidence" value="ECO:0007669"/>
    <property type="project" value="UniProtKB-SubCell"/>
</dbReference>
<dbReference type="Proteomes" id="UP000245207">
    <property type="component" value="Unassembled WGS sequence"/>
</dbReference>
<dbReference type="Pfam" id="PF05699">
    <property type="entry name" value="Dimer_Tnp_hAT"/>
    <property type="match status" value="1"/>
</dbReference>
<proteinExistence type="predicted"/>
<evidence type="ECO:0000256" key="6">
    <source>
        <dbReference type="ARBA" id="ARBA00023242"/>
    </source>
</evidence>
<protein>
    <recommendedName>
        <fullName evidence="9">BED-type domain-containing protein</fullName>
    </recommendedName>
</protein>
<keyword evidence="11" id="KW-1185">Reference proteome</keyword>
<dbReference type="PROSITE" id="PS50808">
    <property type="entry name" value="ZF_BED"/>
    <property type="match status" value="1"/>
</dbReference>
<evidence type="ECO:0000256" key="4">
    <source>
        <dbReference type="ARBA" id="ARBA00022833"/>
    </source>
</evidence>
<keyword evidence="2" id="KW-0479">Metal-binding</keyword>
<dbReference type="Pfam" id="PF04937">
    <property type="entry name" value="DUF659"/>
    <property type="match status" value="1"/>
</dbReference>
<feature type="domain" description="BED-type" evidence="9">
    <location>
        <begin position="21"/>
        <end position="83"/>
    </location>
</feature>
<dbReference type="SUPFAM" id="SSF53098">
    <property type="entry name" value="Ribonuclease H-like"/>
    <property type="match status" value="1"/>
</dbReference>
<dbReference type="InterPro" id="IPR012337">
    <property type="entry name" value="RNaseH-like_sf"/>
</dbReference>
<feature type="compositionally biased region" description="Low complexity" evidence="8">
    <location>
        <begin position="1"/>
        <end position="14"/>
    </location>
</feature>
<evidence type="ECO:0000256" key="7">
    <source>
        <dbReference type="PROSITE-ProRule" id="PRU00027"/>
    </source>
</evidence>
<name>A0A2U1N3G2_ARTAN</name>
<dbReference type="PANTHER" id="PTHR32166">
    <property type="entry name" value="OSJNBA0013A04.12 PROTEIN"/>
    <property type="match status" value="1"/>
</dbReference>
<comment type="caution">
    <text evidence="10">The sequence shown here is derived from an EMBL/GenBank/DDBJ whole genome shotgun (WGS) entry which is preliminary data.</text>
</comment>
<dbReference type="STRING" id="35608.A0A2U1N3G2"/>
<gene>
    <name evidence="10" type="ORF">CTI12_AA311960</name>
</gene>
<dbReference type="InterPro" id="IPR007021">
    <property type="entry name" value="DUF659"/>
</dbReference>
<dbReference type="GO" id="GO:0046983">
    <property type="term" value="F:protein dimerization activity"/>
    <property type="evidence" value="ECO:0007669"/>
    <property type="project" value="InterPro"/>
</dbReference>
<keyword evidence="4" id="KW-0862">Zinc</keyword>
<dbReference type="GO" id="GO:0003677">
    <property type="term" value="F:DNA binding"/>
    <property type="evidence" value="ECO:0007669"/>
    <property type="project" value="UniProtKB-KW"/>
</dbReference>
<evidence type="ECO:0000256" key="1">
    <source>
        <dbReference type="ARBA" id="ARBA00004123"/>
    </source>
</evidence>
<evidence type="ECO:0000259" key="9">
    <source>
        <dbReference type="PROSITE" id="PS50808"/>
    </source>
</evidence>
<dbReference type="AlphaFoldDB" id="A0A2U1N3G2"/>
<keyword evidence="5" id="KW-0238">DNA-binding</keyword>
<comment type="subcellular location">
    <subcellularLocation>
        <location evidence="1">Nucleus</location>
    </subcellularLocation>
</comment>
<keyword evidence="3 7" id="KW-0863">Zinc-finger</keyword>
<evidence type="ECO:0000256" key="5">
    <source>
        <dbReference type="ARBA" id="ARBA00023125"/>
    </source>
</evidence>